<feature type="binding site" evidence="4">
    <location>
        <position position="63"/>
    </location>
    <ligand>
        <name>Zn(2+)</name>
        <dbReference type="ChEBI" id="CHEBI:29105"/>
    </ligand>
</feature>
<dbReference type="InterPro" id="IPR023512">
    <property type="entry name" value="Deaminase_MtaD/DadD"/>
</dbReference>
<feature type="binding site" evidence="4">
    <location>
        <position position="305"/>
    </location>
    <ligand>
        <name>Zn(2+)</name>
        <dbReference type="ChEBI" id="CHEBI:29105"/>
    </ligand>
</feature>
<sequence length="442" mass="48882">MKTRIRGADILTMNEKDEMVHGDLLIEDDRIVAVGRVEDGQVDREIDAQGKLILPGFIHLHVHLCQTLFRGRADDLTLLDWLRTRVWPLEAAHDEESIYLSALLGIGELLQSGTTTIVDMETVHYTDAAFRALLDSGIRALSGKVMMDFGDDVPPGLAESTDQSLQQSVDLLEKWHGQGGGRLRYAFAPRFVVSCTQSLLSQVRDLADEYGVYVHTHAAENKDEVLLVQQRHGLRNVTYLDSIGLANEGVILAHCVWLDEEEKGILAERGVHVAHCPSSNLKLASGIADVPDLLRRGVSVGLGADGAPCNNTLDMFHEMRLAALIHKPRYGATAMDARTVLRMATVEGARAVGLAHEIGSIEPGKKADLVILDLNRLHTFPSVEADPFSRVVYSATRSEVDMVFVDGNMLVERGHLVAMDEQHLLREADRAFRRLLRRTGEE</sequence>
<reference evidence="6 7" key="1">
    <citation type="submission" date="2020-04" db="EMBL/GenBank/DDBJ databases">
        <authorList>
            <person name="Hogendoorn C."/>
        </authorList>
    </citation>
    <scope>NUCLEOTIDE SEQUENCE [LARGE SCALE GENOMIC DNA]</scope>
    <source>
        <strain evidence="6">COOX1</strain>
    </source>
</reference>
<dbReference type="RefSeq" id="WP_170085327.1">
    <property type="nucleotide sequence ID" value="NZ_CP047971.1"/>
</dbReference>
<dbReference type="Pfam" id="PF01979">
    <property type="entry name" value="Amidohydro_1"/>
    <property type="match status" value="1"/>
</dbReference>
<dbReference type="AlphaFoldDB" id="A0A6F9E4N8"/>
<dbReference type="EMBL" id="LR792683">
    <property type="protein sequence ID" value="CAB3392287.1"/>
    <property type="molecule type" value="Genomic_DNA"/>
</dbReference>
<comment type="function">
    <text evidence="4">Catalyzes the deamination of 5-methylthioadenosine and S-adenosyl-L-homocysteine into 5-methylthioinosine and S-inosyl-L-homocysteine, respectively. Is also able to deaminate adenosine.</text>
</comment>
<evidence type="ECO:0000313" key="6">
    <source>
        <dbReference type="EMBL" id="CAB3392287.1"/>
    </source>
</evidence>
<dbReference type="PANTHER" id="PTHR43794:SF11">
    <property type="entry name" value="AMIDOHYDROLASE-RELATED DOMAIN-CONTAINING PROTEIN"/>
    <property type="match status" value="1"/>
</dbReference>
<dbReference type="InterPro" id="IPR050287">
    <property type="entry name" value="MTA/SAH_deaminase"/>
</dbReference>
<dbReference type="EC" id="3.5.4.31" evidence="4"/>
<dbReference type="InterPro" id="IPR011059">
    <property type="entry name" value="Metal-dep_hydrolase_composite"/>
</dbReference>
<dbReference type="Proteomes" id="UP000502196">
    <property type="component" value="Chromosome"/>
</dbReference>
<dbReference type="GO" id="GO:0050270">
    <property type="term" value="F:S-adenosylhomocysteine deaminase activity"/>
    <property type="evidence" value="ECO:0007669"/>
    <property type="project" value="UniProtKB-UniRule"/>
</dbReference>
<dbReference type="NCBIfam" id="NF005557">
    <property type="entry name" value="PRK07228.1"/>
    <property type="match status" value="1"/>
</dbReference>
<dbReference type="EC" id="3.5.4.28" evidence="4"/>
<dbReference type="InterPro" id="IPR032466">
    <property type="entry name" value="Metal_Hydrolase"/>
</dbReference>
<dbReference type="GO" id="GO:0090614">
    <property type="term" value="F:5'-methylthioadenosine deaminase activity"/>
    <property type="evidence" value="ECO:0007669"/>
    <property type="project" value="UniProtKB-UniRule"/>
</dbReference>
<evidence type="ECO:0000256" key="1">
    <source>
        <dbReference type="ARBA" id="ARBA00022723"/>
    </source>
</evidence>
<proteinExistence type="inferred from homology"/>
<evidence type="ECO:0000256" key="3">
    <source>
        <dbReference type="ARBA" id="ARBA00022833"/>
    </source>
</evidence>
<dbReference type="GO" id="GO:0046872">
    <property type="term" value="F:metal ion binding"/>
    <property type="evidence" value="ECO:0007669"/>
    <property type="project" value="UniProtKB-KW"/>
</dbReference>
<comment type="caution">
    <text evidence="4">Lacks conserved residue(s) required for the propagation of feature annotation.</text>
</comment>
<protein>
    <recommendedName>
        <fullName evidence="4">5-methylthioadenosine/S-adenosylhomocysteine deaminase</fullName>
        <shortName evidence="4">MTA/SAH deaminase</shortName>
        <ecNumber evidence="4">3.5.4.28</ecNumber>
        <ecNumber evidence="4">3.5.4.31</ecNumber>
    </recommendedName>
</protein>
<comment type="catalytic activity">
    <reaction evidence="4">
        <text>S-adenosyl-L-homocysteine + H2O + H(+) = S-inosyl-L-homocysteine + NH4(+)</text>
        <dbReference type="Rhea" id="RHEA:20716"/>
        <dbReference type="ChEBI" id="CHEBI:15377"/>
        <dbReference type="ChEBI" id="CHEBI:15378"/>
        <dbReference type="ChEBI" id="CHEBI:28938"/>
        <dbReference type="ChEBI" id="CHEBI:57856"/>
        <dbReference type="ChEBI" id="CHEBI:57985"/>
        <dbReference type="EC" id="3.5.4.28"/>
    </reaction>
</comment>
<evidence type="ECO:0000256" key="2">
    <source>
        <dbReference type="ARBA" id="ARBA00022801"/>
    </source>
</evidence>
<accession>A0A6F9E4N8</accession>
<feature type="binding site" evidence="4">
    <location>
        <position position="217"/>
    </location>
    <ligand>
        <name>Zn(2+)</name>
        <dbReference type="ChEBI" id="CHEBI:29105"/>
    </ligand>
</feature>
<dbReference type="SUPFAM" id="SSF51556">
    <property type="entry name" value="Metallo-dependent hydrolases"/>
    <property type="match status" value="1"/>
</dbReference>
<feature type="binding site" evidence="4">
    <location>
        <position position="305"/>
    </location>
    <ligand>
        <name>substrate</name>
    </ligand>
</feature>
<dbReference type="PANTHER" id="PTHR43794">
    <property type="entry name" value="AMINOHYDROLASE SSNA-RELATED"/>
    <property type="match status" value="1"/>
</dbReference>
<keyword evidence="2 4" id="KW-0378">Hydrolase</keyword>
<evidence type="ECO:0000259" key="5">
    <source>
        <dbReference type="Pfam" id="PF01979"/>
    </source>
</evidence>
<dbReference type="Gene3D" id="2.30.40.10">
    <property type="entry name" value="Urease, subunit C, domain 1"/>
    <property type="match status" value="1"/>
</dbReference>
<keyword evidence="3 4" id="KW-0862">Zinc</keyword>
<dbReference type="InterPro" id="IPR006680">
    <property type="entry name" value="Amidohydro-rel"/>
</dbReference>
<evidence type="ECO:0000313" key="7">
    <source>
        <dbReference type="Proteomes" id="UP000502196"/>
    </source>
</evidence>
<evidence type="ECO:0000256" key="4">
    <source>
        <dbReference type="HAMAP-Rule" id="MF_01281"/>
    </source>
</evidence>
<dbReference type="FunFam" id="3.20.20.140:FF:000014">
    <property type="entry name" value="5-methylthioadenosine/S-adenosylhomocysteine deaminase"/>
    <property type="match status" value="1"/>
</dbReference>
<keyword evidence="1 4" id="KW-0479">Metal-binding</keyword>
<feature type="binding site" evidence="4">
    <location>
        <position position="61"/>
    </location>
    <ligand>
        <name>Zn(2+)</name>
        <dbReference type="ChEBI" id="CHEBI:29105"/>
    </ligand>
</feature>
<dbReference type="Gene3D" id="3.20.20.140">
    <property type="entry name" value="Metal-dependent hydrolases"/>
    <property type="match status" value="1"/>
</dbReference>
<comment type="similarity">
    <text evidence="4">Belongs to the metallo-dependent hydrolases superfamily. MTA/SAH deaminase family.</text>
</comment>
<comment type="catalytic activity">
    <reaction evidence="4">
        <text>S-methyl-5'-thioadenosine + H2O + H(+) = S-methyl-5'-thioinosine + NH4(+)</text>
        <dbReference type="Rhea" id="RHEA:25025"/>
        <dbReference type="ChEBI" id="CHEBI:15377"/>
        <dbReference type="ChEBI" id="CHEBI:15378"/>
        <dbReference type="ChEBI" id="CHEBI:17509"/>
        <dbReference type="ChEBI" id="CHEBI:28938"/>
        <dbReference type="ChEBI" id="CHEBI:48595"/>
        <dbReference type="EC" id="3.5.4.31"/>
    </reaction>
</comment>
<organism evidence="6 7">
    <name type="scientific">Kyrpidia spormannii</name>
    <dbReference type="NCBI Taxonomy" id="2055160"/>
    <lineage>
        <taxon>Bacteria</taxon>
        <taxon>Bacillati</taxon>
        <taxon>Bacillota</taxon>
        <taxon>Bacilli</taxon>
        <taxon>Bacillales</taxon>
        <taxon>Alicyclobacillaceae</taxon>
        <taxon>Kyrpidia</taxon>
    </lineage>
</organism>
<dbReference type="CDD" id="cd01298">
    <property type="entry name" value="ATZ_TRZ_like"/>
    <property type="match status" value="1"/>
</dbReference>
<comment type="cofactor">
    <cofactor evidence="4">
        <name>Zn(2+)</name>
        <dbReference type="ChEBI" id="CHEBI:29105"/>
    </cofactor>
    <text evidence="4">Binds 1 zinc ion per subunit.</text>
</comment>
<dbReference type="SUPFAM" id="SSF51338">
    <property type="entry name" value="Composite domain of metallo-dependent hydrolases"/>
    <property type="match status" value="1"/>
</dbReference>
<feature type="binding site" evidence="4">
    <location>
        <position position="220"/>
    </location>
    <ligand>
        <name>substrate</name>
    </ligand>
</feature>
<name>A0A6F9E4N8_9BACL</name>
<feature type="binding site" evidence="4">
    <location>
        <position position="90"/>
    </location>
    <ligand>
        <name>substrate</name>
    </ligand>
</feature>
<gene>
    <name evidence="6" type="primary">dadD</name>
    <name evidence="4" type="synonym">mtaD</name>
    <name evidence="6" type="ORF">COOX1_1335</name>
</gene>
<feature type="domain" description="Amidohydrolase-related" evidence="5">
    <location>
        <begin position="53"/>
        <end position="409"/>
    </location>
</feature>
<dbReference type="HAMAP" id="MF_01281">
    <property type="entry name" value="MTA_SAH_deamin"/>
    <property type="match status" value="1"/>
</dbReference>